<evidence type="ECO:0000313" key="2">
    <source>
        <dbReference type="Proteomes" id="UP000813444"/>
    </source>
</evidence>
<gene>
    <name evidence="1" type="ORF">B0I35DRAFT_404912</name>
</gene>
<name>A0A8K0T9E9_9HYPO</name>
<keyword evidence="2" id="KW-1185">Reference proteome</keyword>
<protein>
    <submittedName>
        <fullName evidence="1">Uncharacterized protein</fullName>
    </submittedName>
</protein>
<comment type="caution">
    <text evidence="1">The sequence shown here is derived from an EMBL/GenBank/DDBJ whole genome shotgun (WGS) entry which is preliminary data.</text>
</comment>
<sequence length="228" mass="25520">MSADEPRKTSSFEFAARSSAYTWAASVLFVLLGRIVQILFQPGLDHYVIELRNTTANLSPCTFDMQATINIWVDGPEGLLAAVMVRTHHFCLDTQSCESSPTKGAYLRAENRVARQKGFGLTPRTSPYHILIDIYFIEFLLDVLLYPATPHFCQKPPGTDIHRHPAICGGPVHIQHLALEMSSRRTDLDARGSRSVGDRLRLMLDELKAFVLDDGSNVDNNTMMAGWR</sequence>
<accession>A0A8K0T9E9</accession>
<dbReference type="EMBL" id="JAGPNK010000001">
    <property type="protein sequence ID" value="KAH7329737.1"/>
    <property type="molecule type" value="Genomic_DNA"/>
</dbReference>
<dbReference type="AlphaFoldDB" id="A0A8K0T9E9"/>
<dbReference type="Proteomes" id="UP000813444">
    <property type="component" value="Unassembled WGS sequence"/>
</dbReference>
<evidence type="ECO:0000313" key="1">
    <source>
        <dbReference type="EMBL" id="KAH7329737.1"/>
    </source>
</evidence>
<proteinExistence type="predicted"/>
<reference evidence="1" key="1">
    <citation type="journal article" date="2021" name="Nat. Commun.">
        <title>Genetic determinants of endophytism in the Arabidopsis root mycobiome.</title>
        <authorList>
            <person name="Mesny F."/>
            <person name="Miyauchi S."/>
            <person name="Thiergart T."/>
            <person name="Pickel B."/>
            <person name="Atanasova L."/>
            <person name="Karlsson M."/>
            <person name="Huettel B."/>
            <person name="Barry K.W."/>
            <person name="Haridas S."/>
            <person name="Chen C."/>
            <person name="Bauer D."/>
            <person name="Andreopoulos W."/>
            <person name="Pangilinan J."/>
            <person name="LaButti K."/>
            <person name="Riley R."/>
            <person name="Lipzen A."/>
            <person name="Clum A."/>
            <person name="Drula E."/>
            <person name="Henrissat B."/>
            <person name="Kohler A."/>
            <person name="Grigoriev I.V."/>
            <person name="Martin F.M."/>
            <person name="Hacquard S."/>
        </authorList>
    </citation>
    <scope>NUCLEOTIDE SEQUENCE</scope>
    <source>
        <strain evidence="1">MPI-CAGE-CH-0235</strain>
    </source>
</reference>
<organism evidence="1 2">
    <name type="scientific">Stachybotrys elegans</name>
    <dbReference type="NCBI Taxonomy" id="80388"/>
    <lineage>
        <taxon>Eukaryota</taxon>
        <taxon>Fungi</taxon>
        <taxon>Dikarya</taxon>
        <taxon>Ascomycota</taxon>
        <taxon>Pezizomycotina</taxon>
        <taxon>Sordariomycetes</taxon>
        <taxon>Hypocreomycetidae</taxon>
        <taxon>Hypocreales</taxon>
        <taxon>Stachybotryaceae</taxon>
        <taxon>Stachybotrys</taxon>
    </lineage>
</organism>